<gene>
    <name evidence="2" type="ORF">QO014_004292</name>
</gene>
<dbReference type="InterPro" id="IPR027417">
    <property type="entry name" value="P-loop_NTPase"/>
</dbReference>
<comment type="caution">
    <text evidence="2">The sequence shown here is derived from an EMBL/GenBank/DDBJ whole genome shotgun (WGS) entry which is preliminary data.</text>
</comment>
<dbReference type="RefSeq" id="WP_266350768.1">
    <property type="nucleotide sequence ID" value="NZ_JAPKNG010000006.1"/>
</dbReference>
<dbReference type="InterPro" id="IPR026866">
    <property type="entry name" value="CR006_AAA"/>
</dbReference>
<organism evidence="2 3">
    <name type="scientific">Kaistia dalseonensis</name>
    <dbReference type="NCBI Taxonomy" id="410840"/>
    <lineage>
        <taxon>Bacteria</taxon>
        <taxon>Pseudomonadati</taxon>
        <taxon>Pseudomonadota</taxon>
        <taxon>Alphaproteobacteria</taxon>
        <taxon>Hyphomicrobiales</taxon>
        <taxon>Kaistiaceae</taxon>
        <taxon>Kaistia</taxon>
    </lineage>
</organism>
<dbReference type="SUPFAM" id="SSF52540">
    <property type="entry name" value="P-loop containing nucleoside triphosphate hydrolases"/>
    <property type="match status" value="1"/>
</dbReference>
<sequence length="467" mass="51009">MDDTLDTAATKAEQAVADALTNVNELSCLRAADFADRLEQVRKRDAGLADLLASFQATAVARRDQALARLNGEPYEAAPAILVPSEEVKAFALKLKAEKDGLAQASNAEERAKITAEKAELEDRKTLSANKSKLVTRRDLLTIDDAYGKALADVQTRGITQRANELLDTHLTTAVVTQFDAERTRFDIMHLNVGLARKSGQTKAEFEVNPKTKLTKVTSEILSEGEQRALALAGFLTEVALTDGSGAIVIDDPVSSLDRDRSVKVAERLAEEALKRQVIVFTHDIVFFNELCRTADAQGIEPVTVALFSDKSAAGKIDAAGMPWKGLNVAKRIGRIKNDSAQLSKVHASSPADYEVAVKNLYGRLRDTYERVVEEIIFRDIVRRGTDVIQTQLLRYVCLSDAFAIRFHEGMTRANTHSHDNPAADTVSVPTPAEFAKDIDELELLIAGLKADSDAAEAARPQMKPKK</sequence>
<dbReference type="Pfam" id="PF13166">
    <property type="entry name" value="AAA_13"/>
    <property type="match status" value="1"/>
</dbReference>
<reference evidence="2 3" key="1">
    <citation type="submission" date="2023-07" db="EMBL/GenBank/DDBJ databases">
        <title>Genomic Encyclopedia of Type Strains, Phase IV (KMG-IV): sequencing the most valuable type-strain genomes for metagenomic binning, comparative biology and taxonomic classification.</title>
        <authorList>
            <person name="Goeker M."/>
        </authorList>
    </citation>
    <scope>NUCLEOTIDE SEQUENCE [LARGE SCALE GENOMIC DNA]</scope>
    <source>
        <strain evidence="2 3">B6-8</strain>
    </source>
</reference>
<accession>A0ABU0HEF6</accession>
<evidence type="ECO:0000313" key="2">
    <source>
        <dbReference type="EMBL" id="MDQ0439886.1"/>
    </source>
</evidence>
<dbReference type="EMBL" id="JAUSVO010000006">
    <property type="protein sequence ID" value="MDQ0439886.1"/>
    <property type="molecule type" value="Genomic_DNA"/>
</dbReference>
<evidence type="ECO:0000313" key="3">
    <source>
        <dbReference type="Proteomes" id="UP001241603"/>
    </source>
</evidence>
<dbReference type="Proteomes" id="UP001241603">
    <property type="component" value="Unassembled WGS sequence"/>
</dbReference>
<dbReference type="PANTHER" id="PTHR32182:SF22">
    <property type="entry name" value="ATP-DEPENDENT ENDONUCLEASE, OLD FAMILY-RELATED"/>
    <property type="match status" value="1"/>
</dbReference>
<dbReference type="CDD" id="cd00267">
    <property type="entry name" value="ABC_ATPase"/>
    <property type="match status" value="1"/>
</dbReference>
<name>A0ABU0HEF6_9HYPH</name>
<protein>
    <recommendedName>
        <fullName evidence="1">Protein CR006 P-loop domain-containing protein</fullName>
    </recommendedName>
</protein>
<dbReference type="Gene3D" id="3.40.50.300">
    <property type="entry name" value="P-loop containing nucleotide triphosphate hydrolases"/>
    <property type="match status" value="1"/>
</dbReference>
<feature type="domain" description="Protein CR006 P-loop" evidence="1">
    <location>
        <begin position="187"/>
        <end position="297"/>
    </location>
</feature>
<proteinExistence type="predicted"/>
<dbReference type="PANTHER" id="PTHR32182">
    <property type="entry name" value="DNA REPLICATION AND REPAIR PROTEIN RECF"/>
    <property type="match status" value="1"/>
</dbReference>
<evidence type="ECO:0000259" key="1">
    <source>
        <dbReference type="Pfam" id="PF13166"/>
    </source>
</evidence>
<keyword evidence="3" id="KW-1185">Reference proteome</keyword>